<name>A0A7S3V1H3_9STRA</name>
<protein>
    <submittedName>
        <fullName evidence="2">Uncharacterized protein</fullName>
    </submittedName>
</protein>
<organism evidence="2">
    <name type="scientific">Aplanochytrium stocchinoi</name>
    <dbReference type="NCBI Taxonomy" id="215587"/>
    <lineage>
        <taxon>Eukaryota</taxon>
        <taxon>Sar</taxon>
        <taxon>Stramenopiles</taxon>
        <taxon>Bigyra</taxon>
        <taxon>Labyrinthulomycetes</taxon>
        <taxon>Thraustochytrida</taxon>
        <taxon>Thraustochytriidae</taxon>
        <taxon>Aplanochytrium</taxon>
    </lineage>
</organism>
<evidence type="ECO:0000256" key="1">
    <source>
        <dbReference type="SAM" id="MobiDB-lite"/>
    </source>
</evidence>
<dbReference type="EMBL" id="HBIN01020050">
    <property type="protein sequence ID" value="CAE0445284.1"/>
    <property type="molecule type" value="Transcribed_RNA"/>
</dbReference>
<gene>
    <name evidence="2" type="ORF">ASTO00021_LOCUS15303</name>
</gene>
<accession>A0A7S3V1H3</accession>
<reference evidence="2" key="1">
    <citation type="submission" date="2021-01" db="EMBL/GenBank/DDBJ databases">
        <authorList>
            <person name="Corre E."/>
            <person name="Pelletier E."/>
            <person name="Niang G."/>
            <person name="Scheremetjew M."/>
            <person name="Finn R."/>
            <person name="Kale V."/>
            <person name="Holt S."/>
            <person name="Cochrane G."/>
            <person name="Meng A."/>
            <person name="Brown T."/>
            <person name="Cohen L."/>
        </authorList>
    </citation>
    <scope>NUCLEOTIDE SEQUENCE</scope>
    <source>
        <strain evidence="2">GSBS06</strain>
    </source>
</reference>
<dbReference type="AlphaFoldDB" id="A0A7S3V1H3"/>
<sequence>MTTASFKRPRVKLEGGEGKKKFKYHNTDFHKETVNILNSLGLKDTECEIIDREEFEKDNSDPIILSVDDETQGSNSINEPEMEAEGDEDIDIALLGTNGDGPSNWPHKREHCEIYTQISEQYCPKCFCSVCDKPVSACKSWRIHWTKCKRKTVININDNDDDNNRNQQQHDRRHFGVRRCTDCPSAIARSEPH</sequence>
<evidence type="ECO:0000313" key="2">
    <source>
        <dbReference type="EMBL" id="CAE0445284.1"/>
    </source>
</evidence>
<proteinExistence type="predicted"/>
<feature type="region of interest" description="Disordered" evidence="1">
    <location>
        <begin position="65"/>
        <end position="85"/>
    </location>
</feature>